<organism evidence="2 3">
    <name type="scientific">Aspergillus avenaceus</name>
    <dbReference type="NCBI Taxonomy" id="36643"/>
    <lineage>
        <taxon>Eukaryota</taxon>
        <taxon>Fungi</taxon>
        <taxon>Dikarya</taxon>
        <taxon>Ascomycota</taxon>
        <taxon>Pezizomycotina</taxon>
        <taxon>Eurotiomycetes</taxon>
        <taxon>Eurotiomycetidae</taxon>
        <taxon>Eurotiales</taxon>
        <taxon>Aspergillaceae</taxon>
        <taxon>Aspergillus</taxon>
        <taxon>Aspergillus subgen. Circumdati</taxon>
    </lineage>
</organism>
<dbReference type="Proteomes" id="UP000325780">
    <property type="component" value="Unassembled WGS sequence"/>
</dbReference>
<protein>
    <submittedName>
        <fullName evidence="2">Uncharacterized protein</fullName>
    </submittedName>
</protein>
<sequence>MKFLSVLPLIPTLTSAWLISFYDNTGCTGELGSEGDLGNSQCHTISGWNVDILGINWDTEGDAVNVAVYKGPDCFGEQISPIENQCLILDGWTGVTKSYMVTP</sequence>
<feature type="signal peptide" evidence="1">
    <location>
        <begin position="1"/>
        <end position="16"/>
    </location>
</feature>
<keyword evidence="3" id="KW-1185">Reference proteome</keyword>
<feature type="chain" id="PRO_5024978385" evidence="1">
    <location>
        <begin position="17"/>
        <end position="103"/>
    </location>
</feature>
<keyword evidence="1" id="KW-0732">Signal</keyword>
<accession>A0A5N6U0G0</accession>
<evidence type="ECO:0000256" key="1">
    <source>
        <dbReference type="SAM" id="SignalP"/>
    </source>
</evidence>
<evidence type="ECO:0000313" key="3">
    <source>
        <dbReference type="Proteomes" id="UP000325780"/>
    </source>
</evidence>
<proteinExistence type="predicted"/>
<name>A0A5N6U0G0_ASPAV</name>
<gene>
    <name evidence="2" type="ORF">BDV25DRAFT_138252</name>
</gene>
<reference evidence="2 3" key="1">
    <citation type="submission" date="2019-04" db="EMBL/GenBank/DDBJ databases">
        <title>Friends and foes A comparative genomics study of 23 Aspergillus species from section Flavi.</title>
        <authorList>
            <consortium name="DOE Joint Genome Institute"/>
            <person name="Kjaerbolling I."/>
            <person name="Vesth T."/>
            <person name="Frisvad J.C."/>
            <person name="Nybo J.L."/>
            <person name="Theobald S."/>
            <person name="Kildgaard S."/>
            <person name="Isbrandt T."/>
            <person name="Kuo A."/>
            <person name="Sato A."/>
            <person name="Lyhne E.K."/>
            <person name="Kogle M.E."/>
            <person name="Wiebenga A."/>
            <person name="Kun R.S."/>
            <person name="Lubbers R.J."/>
            <person name="Makela M.R."/>
            <person name="Barry K."/>
            <person name="Chovatia M."/>
            <person name="Clum A."/>
            <person name="Daum C."/>
            <person name="Haridas S."/>
            <person name="He G."/>
            <person name="LaButti K."/>
            <person name="Lipzen A."/>
            <person name="Mondo S."/>
            <person name="Riley R."/>
            <person name="Salamov A."/>
            <person name="Simmons B.A."/>
            <person name="Magnuson J.K."/>
            <person name="Henrissat B."/>
            <person name="Mortensen U.H."/>
            <person name="Larsen T.O."/>
            <person name="Devries R.P."/>
            <person name="Grigoriev I.V."/>
            <person name="Machida M."/>
            <person name="Baker S.E."/>
            <person name="Andersen M.R."/>
        </authorList>
    </citation>
    <scope>NUCLEOTIDE SEQUENCE [LARGE SCALE GENOMIC DNA]</scope>
    <source>
        <strain evidence="2 3">IBT 18842</strain>
    </source>
</reference>
<dbReference type="AlphaFoldDB" id="A0A5N6U0G0"/>
<evidence type="ECO:0000313" key="2">
    <source>
        <dbReference type="EMBL" id="KAE8152088.1"/>
    </source>
</evidence>
<dbReference type="EMBL" id="ML742059">
    <property type="protein sequence ID" value="KAE8152088.1"/>
    <property type="molecule type" value="Genomic_DNA"/>
</dbReference>